<dbReference type="GO" id="GO:0008643">
    <property type="term" value="P:carbohydrate transport"/>
    <property type="evidence" value="ECO:0007669"/>
    <property type="project" value="InterPro"/>
</dbReference>
<evidence type="ECO:0000313" key="3">
    <source>
        <dbReference type="EMBL" id="AHM03194.1"/>
    </source>
</evidence>
<dbReference type="PATRIC" id="fig|1294273.3.peg.760"/>
<protein>
    <submittedName>
        <fullName evidence="3">Sugar transporter</fullName>
    </submittedName>
</protein>
<accession>W8RPT5</accession>
<dbReference type="Proteomes" id="UP000019593">
    <property type="component" value="Chromosome"/>
</dbReference>
<dbReference type="GO" id="GO:0005886">
    <property type="term" value="C:plasma membrane"/>
    <property type="evidence" value="ECO:0007669"/>
    <property type="project" value="TreeGrafter"/>
</dbReference>
<dbReference type="KEGG" id="red:roselon_00778"/>
<keyword evidence="2" id="KW-0472">Membrane</keyword>
<dbReference type="eggNOG" id="COG2211">
    <property type="taxonomic scope" value="Bacteria"/>
</dbReference>
<dbReference type="HOGENOM" id="CLU_027408_8_1_5"/>
<evidence type="ECO:0000313" key="4">
    <source>
        <dbReference type="Proteomes" id="UP000019593"/>
    </source>
</evidence>
<feature type="transmembrane region" description="Helical" evidence="2">
    <location>
        <begin position="106"/>
        <end position="128"/>
    </location>
</feature>
<comment type="similarity">
    <text evidence="1">Belongs to the sodium:galactoside symporter (TC 2.A.2) family.</text>
</comment>
<feature type="transmembrane region" description="Helical" evidence="2">
    <location>
        <begin position="253"/>
        <end position="270"/>
    </location>
</feature>
<feature type="transmembrane region" description="Helical" evidence="2">
    <location>
        <begin position="220"/>
        <end position="241"/>
    </location>
</feature>
<dbReference type="RefSeq" id="WP_025311078.1">
    <property type="nucleotide sequence ID" value="NZ_CP004372.1"/>
</dbReference>
<feature type="transmembrane region" description="Helical" evidence="2">
    <location>
        <begin position="282"/>
        <end position="300"/>
    </location>
</feature>
<dbReference type="InterPro" id="IPR039672">
    <property type="entry name" value="MFS_2"/>
</dbReference>
<dbReference type="Pfam" id="PF13347">
    <property type="entry name" value="MFS_2"/>
    <property type="match status" value="1"/>
</dbReference>
<dbReference type="Gene3D" id="1.20.1250.20">
    <property type="entry name" value="MFS general substrate transporter like domains"/>
    <property type="match status" value="1"/>
</dbReference>
<dbReference type="PANTHER" id="PTHR11328">
    <property type="entry name" value="MAJOR FACILITATOR SUPERFAMILY DOMAIN-CONTAINING PROTEIN"/>
    <property type="match status" value="1"/>
</dbReference>
<dbReference type="AlphaFoldDB" id="W8RPT5"/>
<dbReference type="EMBL" id="CP004372">
    <property type="protein sequence ID" value="AHM03194.1"/>
    <property type="molecule type" value="Genomic_DNA"/>
</dbReference>
<name>W8RPT5_9RHOB</name>
<feature type="transmembrane region" description="Helical" evidence="2">
    <location>
        <begin position="44"/>
        <end position="62"/>
    </location>
</feature>
<feature type="transmembrane region" description="Helical" evidence="2">
    <location>
        <begin position="306"/>
        <end position="330"/>
    </location>
</feature>
<feature type="transmembrane region" description="Helical" evidence="2">
    <location>
        <begin position="82"/>
        <end position="100"/>
    </location>
</feature>
<dbReference type="InterPro" id="IPR036259">
    <property type="entry name" value="MFS_trans_sf"/>
</dbReference>
<gene>
    <name evidence="3" type="ORF">roselon_00778</name>
</gene>
<dbReference type="GO" id="GO:0015293">
    <property type="term" value="F:symporter activity"/>
    <property type="evidence" value="ECO:0007669"/>
    <property type="project" value="InterPro"/>
</dbReference>
<proteinExistence type="inferred from homology"/>
<keyword evidence="2" id="KW-1133">Transmembrane helix</keyword>
<dbReference type="SUPFAM" id="SSF103473">
    <property type="entry name" value="MFS general substrate transporter"/>
    <property type="match status" value="1"/>
</dbReference>
<dbReference type="STRING" id="1294273.roselon_00778"/>
<dbReference type="PANTHER" id="PTHR11328:SF24">
    <property type="entry name" value="MAJOR FACILITATOR SUPERFAMILY (MFS) PROFILE DOMAIN-CONTAINING PROTEIN"/>
    <property type="match status" value="1"/>
</dbReference>
<feature type="transmembrane region" description="Helical" evidence="2">
    <location>
        <begin position="342"/>
        <end position="367"/>
    </location>
</feature>
<keyword evidence="2" id="KW-0812">Transmembrane</keyword>
<feature type="transmembrane region" description="Helical" evidence="2">
    <location>
        <begin position="175"/>
        <end position="193"/>
    </location>
</feature>
<feature type="transmembrane region" description="Helical" evidence="2">
    <location>
        <begin position="148"/>
        <end position="169"/>
    </location>
</feature>
<organism evidence="3 4">
    <name type="scientific">Roseicyclus elongatus DSM 19469</name>
    <dbReference type="NCBI Taxonomy" id="1294273"/>
    <lineage>
        <taxon>Bacteria</taxon>
        <taxon>Pseudomonadati</taxon>
        <taxon>Pseudomonadota</taxon>
        <taxon>Alphaproteobacteria</taxon>
        <taxon>Rhodobacterales</taxon>
        <taxon>Roseobacteraceae</taxon>
        <taxon>Roseicyclus</taxon>
    </lineage>
</organism>
<feature type="transmembrane region" description="Helical" evidence="2">
    <location>
        <begin position="387"/>
        <end position="405"/>
    </location>
</feature>
<keyword evidence="4" id="KW-1185">Reference proteome</keyword>
<sequence>MTRQSARARGPNLAGYATFAAMLSAAGLPIYIHAPKFYVDEYGVGLTALAGVLFGLRLLDVVQDPALAWVASRLRARRGRAVAVGGAVLAVSMLALFAVPPPVPPLLWFALTMTGLFSAFSFLTICLYSEGVQTAGGLGEAGHLRLAAWRETGALLGVCAAAVAPSLLLGTPAPYAGFAAGFAALCLLAVWLMRAEWGQAAAIAPSGFRAILGDGIARRLLLIALLNAAPVAVSSTLFLFYVESVLDAPGWEGPLLILFFLSAAVSTPAWSKAARRVGARPMLILGMVLAIASFSTVLLLEAGDVALFAVVCLVSGIAIGADFALLPALFARRMAQVAPEAAAGFGLWSFVQKATLALAAIVLLPALEAAGFAPGAPNDAAALQMLTSLYALVPCVLKLGALGLLSMTRLPPDRAQTV</sequence>
<keyword evidence="3" id="KW-0813">Transport</keyword>
<evidence type="ECO:0000256" key="2">
    <source>
        <dbReference type="SAM" id="Phobius"/>
    </source>
</evidence>
<evidence type="ECO:0000256" key="1">
    <source>
        <dbReference type="ARBA" id="ARBA00009617"/>
    </source>
</evidence>
<keyword evidence="3" id="KW-0762">Sugar transport</keyword>
<feature type="transmembrane region" description="Helical" evidence="2">
    <location>
        <begin position="12"/>
        <end position="32"/>
    </location>
</feature>
<reference evidence="3 4" key="1">
    <citation type="submission" date="2013-03" db="EMBL/GenBank/DDBJ databases">
        <authorList>
            <person name="Fiebig A."/>
            <person name="Goeker M."/>
            <person name="Klenk H.-P.P."/>
        </authorList>
    </citation>
    <scope>NUCLEOTIDE SEQUENCE [LARGE SCALE GENOMIC DNA]</scope>
    <source>
        <strain evidence="4">DSM 19469</strain>
    </source>
</reference>